<gene>
    <name evidence="2" type="ORF">ACFFH4_18900</name>
</gene>
<organism evidence="2 3">
    <name type="scientific">Halalkalibacter alkalisediminis</name>
    <dbReference type="NCBI Taxonomy" id="935616"/>
    <lineage>
        <taxon>Bacteria</taxon>
        <taxon>Bacillati</taxon>
        <taxon>Bacillota</taxon>
        <taxon>Bacilli</taxon>
        <taxon>Bacillales</taxon>
        <taxon>Bacillaceae</taxon>
        <taxon>Halalkalibacter</taxon>
    </lineage>
</organism>
<evidence type="ECO:0000313" key="3">
    <source>
        <dbReference type="Proteomes" id="UP001589833"/>
    </source>
</evidence>
<feature type="chain" id="PRO_5046476703" description="Endolytic transglycosylase MltG" evidence="1">
    <location>
        <begin position="22"/>
        <end position="172"/>
    </location>
</feature>
<feature type="signal peptide" evidence="1">
    <location>
        <begin position="1"/>
        <end position="21"/>
    </location>
</feature>
<protein>
    <recommendedName>
        <fullName evidence="4">Endolytic transglycosylase MltG</fullName>
    </recommendedName>
</protein>
<evidence type="ECO:0008006" key="4">
    <source>
        <dbReference type="Google" id="ProtNLM"/>
    </source>
</evidence>
<dbReference type="RefSeq" id="WP_273842254.1">
    <property type="nucleotide sequence ID" value="NZ_JAQQWT010000005.1"/>
</dbReference>
<dbReference type="Proteomes" id="UP001589833">
    <property type="component" value="Unassembled WGS sequence"/>
</dbReference>
<accession>A0ABV6NJR5</accession>
<reference evidence="2 3" key="1">
    <citation type="submission" date="2024-09" db="EMBL/GenBank/DDBJ databases">
        <authorList>
            <person name="Sun Q."/>
            <person name="Mori K."/>
        </authorList>
    </citation>
    <scope>NUCLEOTIDE SEQUENCE [LARGE SCALE GENOMIC DNA]</scope>
    <source>
        <strain evidence="2 3">NCAIM B.02301</strain>
    </source>
</reference>
<dbReference type="Gene3D" id="3.30.1490.480">
    <property type="entry name" value="Endolytic murein transglycosylase"/>
    <property type="match status" value="1"/>
</dbReference>
<name>A0ABV6NJR5_9BACI</name>
<keyword evidence="1" id="KW-0732">Signal</keyword>
<sequence>MTSKTMQSFASGLLVAAGVCAAVYFFGTSDAPTTQAQAQVKEKMTAEEMIASLGADGFVIHTEEQWHEQVAAFQAEVEAAEQPEVVEEAKEEEPEKEQEVKEVIIYRTLLTVSPGMTSIDVGEALVRAEITDSAMTFFKEVEKRGLANSLRPGTFEVDSEMSLDQVISTIFK</sequence>
<keyword evidence="3" id="KW-1185">Reference proteome</keyword>
<proteinExistence type="predicted"/>
<dbReference type="EMBL" id="JBHLTR010000054">
    <property type="protein sequence ID" value="MFC0561016.1"/>
    <property type="molecule type" value="Genomic_DNA"/>
</dbReference>
<comment type="caution">
    <text evidence="2">The sequence shown here is derived from an EMBL/GenBank/DDBJ whole genome shotgun (WGS) entry which is preliminary data.</text>
</comment>
<evidence type="ECO:0000256" key="1">
    <source>
        <dbReference type="SAM" id="SignalP"/>
    </source>
</evidence>
<evidence type="ECO:0000313" key="2">
    <source>
        <dbReference type="EMBL" id="MFC0561016.1"/>
    </source>
</evidence>